<sequence length="95" mass="10548">LLQRLREDKASSSSMAILARIRINAQDFKSTKLTVAGETDNYLQSNVAVLTASEFPDLNILGLSVSPTDLEREGSIFTNLLERNLVIRIKLKISD</sequence>
<name>A0A8D9G7Y0_BRACM</name>
<evidence type="ECO:0000313" key="1">
    <source>
        <dbReference type="EMBL" id="CAG7872610.1"/>
    </source>
</evidence>
<reference evidence="1 2" key="1">
    <citation type="submission" date="2021-07" db="EMBL/GenBank/DDBJ databases">
        <authorList>
            <consortium name="Genoscope - CEA"/>
            <person name="William W."/>
        </authorList>
    </citation>
    <scope>NUCLEOTIDE SEQUENCE [LARGE SCALE GENOMIC DNA]</scope>
</reference>
<dbReference type="Gramene" id="A06p48500.2_BraZ1">
    <property type="protein sequence ID" value="A06p48500.2_BraZ1.CDS.1"/>
    <property type="gene ID" value="A06g48500.2_BraZ1"/>
</dbReference>
<dbReference type="Gene3D" id="2.60.120.10">
    <property type="entry name" value="Jelly Rolls"/>
    <property type="match status" value="1"/>
</dbReference>
<organism evidence="1 2">
    <name type="scientific">Brassica campestris</name>
    <name type="common">Field mustard</name>
    <dbReference type="NCBI Taxonomy" id="3711"/>
    <lineage>
        <taxon>Eukaryota</taxon>
        <taxon>Viridiplantae</taxon>
        <taxon>Streptophyta</taxon>
        <taxon>Embryophyta</taxon>
        <taxon>Tracheophyta</taxon>
        <taxon>Spermatophyta</taxon>
        <taxon>Magnoliopsida</taxon>
        <taxon>eudicotyledons</taxon>
        <taxon>Gunneridae</taxon>
        <taxon>Pentapetalae</taxon>
        <taxon>rosids</taxon>
        <taxon>malvids</taxon>
        <taxon>Brassicales</taxon>
        <taxon>Brassicaceae</taxon>
        <taxon>Brassiceae</taxon>
        <taxon>Brassica</taxon>
    </lineage>
</organism>
<protein>
    <submittedName>
        <fullName evidence="1">Uncharacterized protein</fullName>
    </submittedName>
</protein>
<feature type="non-terminal residue" evidence="1">
    <location>
        <position position="1"/>
    </location>
</feature>
<dbReference type="AlphaFoldDB" id="A0A8D9G7Y0"/>
<accession>A0A8D9G7Y0</accession>
<dbReference type="Proteomes" id="UP000694005">
    <property type="component" value="Chromosome A06"/>
</dbReference>
<dbReference type="EMBL" id="LS974622">
    <property type="protein sequence ID" value="CAG7872610.1"/>
    <property type="molecule type" value="Genomic_DNA"/>
</dbReference>
<proteinExistence type="predicted"/>
<dbReference type="InterPro" id="IPR014710">
    <property type="entry name" value="RmlC-like_jellyroll"/>
</dbReference>
<gene>
    <name evidence="1" type="ORF">BRAPAZ1V2_A06P48500.2</name>
</gene>
<evidence type="ECO:0000313" key="2">
    <source>
        <dbReference type="Proteomes" id="UP000694005"/>
    </source>
</evidence>